<protein>
    <submittedName>
        <fullName evidence="1">Uncharacterized protein</fullName>
    </submittedName>
</protein>
<evidence type="ECO:0000313" key="1">
    <source>
        <dbReference type="EMBL" id="CAL0305150.1"/>
    </source>
</evidence>
<reference evidence="1 2" key="1">
    <citation type="submission" date="2024-03" db="EMBL/GenBank/DDBJ databases">
        <authorList>
            <person name="Martinez-Hernandez J."/>
        </authorList>
    </citation>
    <scope>NUCLEOTIDE SEQUENCE [LARGE SCALE GENOMIC DNA]</scope>
</reference>
<dbReference type="Proteomes" id="UP001497480">
    <property type="component" value="Unassembled WGS sequence"/>
</dbReference>
<gene>
    <name evidence="1" type="ORF">LLUT_LOCUS6210</name>
</gene>
<name>A0AAV1W790_LUPLU</name>
<proteinExistence type="predicted"/>
<accession>A0AAV1W790</accession>
<sequence>MGKEDRGQGIMEVTISKIFTLLQCLSSSQNFPDSLSTIDLWKLFSKWGRIGEGVSNHVKGGVADSEGKALDRLRVRPLVGSSHVQADFVQGVWIGELKSYGKVEEAKRCLTKEGRLSVQLIPIGGKKVLLKASTEEDTLDLINNAECFRRKIRMDVGCFLVATQTMERVELKVKLQVGACLFEILLLEDFSLNPLRKNLESCSDFDKDSHKDGLEEGDEDLWIEENSCWGEHVIGREDEDEDFMMFPPSLSNNVSNSSKVSMCGLEESVSDEPFVNVGIGNCAASFVAPILLNAPKRYGVDLRDNVTVEDDPQRI</sequence>
<comment type="caution">
    <text evidence="1">The sequence shown here is derived from an EMBL/GenBank/DDBJ whole genome shotgun (WGS) entry which is preliminary data.</text>
</comment>
<dbReference type="EMBL" id="CAXHTB010000004">
    <property type="protein sequence ID" value="CAL0305150.1"/>
    <property type="molecule type" value="Genomic_DNA"/>
</dbReference>
<keyword evidence="2" id="KW-1185">Reference proteome</keyword>
<dbReference type="AlphaFoldDB" id="A0AAV1W790"/>
<organism evidence="1 2">
    <name type="scientific">Lupinus luteus</name>
    <name type="common">European yellow lupine</name>
    <dbReference type="NCBI Taxonomy" id="3873"/>
    <lineage>
        <taxon>Eukaryota</taxon>
        <taxon>Viridiplantae</taxon>
        <taxon>Streptophyta</taxon>
        <taxon>Embryophyta</taxon>
        <taxon>Tracheophyta</taxon>
        <taxon>Spermatophyta</taxon>
        <taxon>Magnoliopsida</taxon>
        <taxon>eudicotyledons</taxon>
        <taxon>Gunneridae</taxon>
        <taxon>Pentapetalae</taxon>
        <taxon>rosids</taxon>
        <taxon>fabids</taxon>
        <taxon>Fabales</taxon>
        <taxon>Fabaceae</taxon>
        <taxon>Papilionoideae</taxon>
        <taxon>50 kb inversion clade</taxon>
        <taxon>genistoids sensu lato</taxon>
        <taxon>core genistoids</taxon>
        <taxon>Genisteae</taxon>
        <taxon>Lupinus</taxon>
    </lineage>
</organism>
<evidence type="ECO:0000313" key="2">
    <source>
        <dbReference type="Proteomes" id="UP001497480"/>
    </source>
</evidence>